<evidence type="ECO:0000313" key="9">
    <source>
        <dbReference type="Proteomes" id="UP001201262"/>
    </source>
</evidence>
<keyword evidence="2" id="KW-0285">Flavoprotein</keyword>
<dbReference type="InterPro" id="IPR016166">
    <property type="entry name" value="FAD-bd_PCMH"/>
</dbReference>
<dbReference type="Pfam" id="PF01565">
    <property type="entry name" value="FAD_binding_4"/>
    <property type="match status" value="1"/>
</dbReference>
<dbReference type="RefSeq" id="XP_046071964.1">
    <property type="nucleotide sequence ID" value="XM_046220383.1"/>
</dbReference>
<dbReference type="GeneID" id="70250670"/>
<organism evidence="8 9">
    <name type="scientific">Talaromyces proteolyticus</name>
    <dbReference type="NCBI Taxonomy" id="1131652"/>
    <lineage>
        <taxon>Eukaryota</taxon>
        <taxon>Fungi</taxon>
        <taxon>Dikarya</taxon>
        <taxon>Ascomycota</taxon>
        <taxon>Pezizomycotina</taxon>
        <taxon>Eurotiomycetes</taxon>
        <taxon>Eurotiomycetidae</taxon>
        <taxon>Eurotiales</taxon>
        <taxon>Trichocomaceae</taxon>
        <taxon>Talaromyces</taxon>
        <taxon>Talaromyces sect. Bacilispori</taxon>
    </lineage>
</organism>
<sequence>MLTLLSLVLVLALGLLQPTPVCALTGQQIAFALQAELSSGSEVVLTSNTSAYPAKNFTPRYNIATPPTYTVAVKPALAVDVQKVVQYALHNNASFLATGSGHGYSTSLDRLQAGIDLDLGFFNSIEIDTVAKTMTIGGSVSSNDLASALQAAGMEATLGQCGCIGYPGASLGGGIGPYSGLYGPMSDSLLSAEIITGRGQLLNVSSTQHPDLFYGLKGAGFNFGVATSLTYRIYPATNGGNAMLAQMIFPGALNQSVWQIVSNFTASNQPKELAIGLDARYVAAMGGMVVMANFIYIGPQSAGMKVIQPFLDLKPANLNISTVAWADIPFKAFYGGIAEGGCTAGAYYVPHSLNLYQIDVPNLVEVFNYMNKTLATNEVLQGVAIAMQQYAQYGFQLQDAKTSAWPYRDVVSFVQIDGVATNPSQLPAVGKYGRKIRDRLHHGSGRKDLQTYVHFANGNESPAALYSAAKLPGLRALKREYDPARLFSWYNPI</sequence>
<comment type="similarity">
    <text evidence="1">Belongs to the oxygen-dependent FAD-linked oxidoreductase family.</text>
</comment>
<dbReference type="Gene3D" id="3.40.462.20">
    <property type="match status" value="1"/>
</dbReference>
<dbReference type="PANTHER" id="PTHR42973:SF32">
    <property type="entry name" value="FAD-LINKED OXIDOREDUCTASE AFOF"/>
    <property type="match status" value="1"/>
</dbReference>
<keyword evidence="9" id="KW-1185">Reference proteome</keyword>
<evidence type="ECO:0000256" key="1">
    <source>
        <dbReference type="ARBA" id="ARBA00005466"/>
    </source>
</evidence>
<feature type="domain" description="FAD-binding PCMH-type" evidence="7">
    <location>
        <begin position="64"/>
        <end position="236"/>
    </location>
</feature>
<dbReference type="GO" id="GO:0016491">
    <property type="term" value="F:oxidoreductase activity"/>
    <property type="evidence" value="ECO:0007669"/>
    <property type="project" value="UniProtKB-KW"/>
</dbReference>
<evidence type="ECO:0000256" key="3">
    <source>
        <dbReference type="ARBA" id="ARBA00022729"/>
    </source>
</evidence>
<comment type="caution">
    <text evidence="8">The sequence shown here is derived from an EMBL/GenBank/DDBJ whole genome shotgun (WGS) entry which is preliminary data.</text>
</comment>
<dbReference type="InterPro" id="IPR036318">
    <property type="entry name" value="FAD-bd_PCMH-like_sf"/>
</dbReference>
<evidence type="ECO:0000313" key="8">
    <source>
        <dbReference type="EMBL" id="KAH8697263.1"/>
    </source>
</evidence>
<dbReference type="Gene3D" id="3.30.465.10">
    <property type="match status" value="1"/>
</dbReference>
<dbReference type="InterPro" id="IPR006094">
    <property type="entry name" value="Oxid_FAD_bind_N"/>
</dbReference>
<evidence type="ECO:0000256" key="5">
    <source>
        <dbReference type="ARBA" id="ARBA00023002"/>
    </source>
</evidence>
<evidence type="ECO:0000259" key="7">
    <source>
        <dbReference type="PROSITE" id="PS51387"/>
    </source>
</evidence>
<feature type="chain" id="PRO_5042011372" description="FAD-binding PCMH-type domain-containing protein" evidence="6">
    <location>
        <begin position="24"/>
        <end position="493"/>
    </location>
</feature>
<keyword evidence="3 6" id="KW-0732">Signal</keyword>
<evidence type="ECO:0000256" key="4">
    <source>
        <dbReference type="ARBA" id="ARBA00022827"/>
    </source>
</evidence>
<dbReference type="InterPro" id="IPR016169">
    <property type="entry name" value="FAD-bd_PCMH_sub2"/>
</dbReference>
<feature type="signal peptide" evidence="6">
    <location>
        <begin position="1"/>
        <end position="23"/>
    </location>
</feature>
<dbReference type="EMBL" id="JAJTJA010000006">
    <property type="protein sequence ID" value="KAH8697263.1"/>
    <property type="molecule type" value="Genomic_DNA"/>
</dbReference>
<dbReference type="PROSITE" id="PS51387">
    <property type="entry name" value="FAD_PCMH"/>
    <property type="match status" value="1"/>
</dbReference>
<accession>A0AAD4Q0J8</accession>
<reference evidence="8" key="1">
    <citation type="submission" date="2021-12" db="EMBL/GenBank/DDBJ databases">
        <title>Convergent genome expansion in fungi linked to evolution of root-endophyte symbiosis.</title>
        <authorList>
            <consortium name="DOE Joint Genome Institute"/>
            <person name="Ke Y.-H."/>
            <person name="Bonito G."/>
            <person name="Liao H.-L."/>
            <person name="Looney B."/>
            <person name="Rojas-Flechas A."/>
            <person name="Nash J."/>
            <person name="Hameed K."/>
            <person name="Schadt C."/>
            <person name="Martin F."/>
            <person name="Crous P.W."/>
            <person name="Miettinen O."/>
            <person name="Magnuson J.K."/>
            <person name="Labbe J."/>
            <person name="Jacobson D."/>
            <person name="Doktycz M.J."/>
            <person name="Veneault-Fourrey C."/>
            <person name="Kuo A."/>
            <person name="Mondo S."/>
            <person name="Calhoun S."/>
            <person name="Riley R."/>
            <person name="Ohm R."/>
            <person name="LaButti K."/>
            <person name="Andreopoulos B."/>
            <person name="Pangilinan J."/>
            <person name="Nolan M."/>
            <person name="Tritt A."/>
            <person name="Clum A."/>
            <person name="Lipzen A."/>
            <person name="Daum C."/>
            <person name="Barry K."/>
            <person name="Grigoriev I.V."/>
            <person name="Vilgalys R."/>
        </authorList>
    </citation>
    <scope>NUCLEOTIDE SEQUENCE</scope>
    <source>
        <strain evidence="8">PMI_201</strain>
    </source>
</reference>
<name>A0AAD4Q0J8_9EURO</name>
<gene>
    <name evidence="8" type="ORF">BGW36DRAFT_427229</name>
</gene>
<dbReference type="AlphaFoldDB" id="A0AAD4Q0J8"/>
<dbReference type="PANTHER" id="PTHR42973">
    <property type="entry name" value="BINDING OXIDOREDUCTASE, PUTATIVE (AFU_ORTHOLOGUE AFUA_1G17690)-RELATED"/>
    <property type="match status" value="1"/>
</dbReference>
<keyword evidence="4" id="KW-0274">FAD</keyword>
<evidence type="ECO:0000256" key="6">
    <source>
        <dbReference type="SAM" id="SignalP"/>
    </source>
</evidence>
<dbReference type="InterPro" id="IPR050416">
    <property type="entry name" value="FAD-linked_Oxidoreductase"/>
</dbReference>
<dbReference type="SUPFAM" id="SSF56176">
    <property type="entry name" value="FAD-binding/transporter-associated domain-like"/>
    <property type="match status" value="1"/>
</dbReference>
<dbReference type="GO" id="GO:0071949">
    <property type="term" value="F:FAD binding"/>
    <property type="evidence" value="ECO:0007669"/>
    <property type="project" value="InterPro"/>
</dbReference>
<proteinExistence type="inferred from homology"/>
<protein>
    <recommendedName>
        <fullName evidence="7">FAD-binding PCMH-type domain-containing protein</fullName>
    </recommendedName>
</protein>
<evidence type="ECO:0000256" key="2">
    <source>
        <dbReference type="ARBA" id="ARBA00022630"/>
    </source>
</evidence>
<keyword evidence="5" id="KW-0560">Oxidoreductase</keyword>
<dbReference type="Proteomes" id="UP001201262">
    <property type="component" value="Unassembled WGS sequence"/>
</dbReference>